<dbReference type="RefSeq" id="WP_145282679.1">
    <property type="nucleotide sequence ID" value="NZ_CP036291.1"/>
</dbReference>
<protein>
    <recommendedName>
        <fullName evidence="3">Chorismate pyruvate-lyase</fullName>
    </recommendedName>
</protein>
<dbReference type="Proteomes" id="UP000317429">
    <property type="component" value="Chromosome"/>
</dbReference>
<proteinExistence type="predicted"/>
<dbReference type="AlphaFoldDB" id="A0A518D9D8"/>
<organism evidence="1 2">
    <name type="scientific">Pirellulimonas nuda</name>
    <dbReference type="NCBI Taxonomy" id="2528009"/>
    <lineage>
        <taxon>Bacteria</taxon>
        <taxon>Pseudomonadati</taxon>
        <taxon>Planctomycetota</taxon>
        <taxon>Planctomycetia</taxon>
        <taxon>Pirellulales</taxon>
        <taxon>Lacipirellulaceae</taxon>
        <taxon>Pirellulimonas</taxon>
    </lineage>
</organism>
<keyword evidence="2" id="KW-1185">Reference proteome</keyword>
<dbReference type="EMBL" id="CP036291">
    <property type="protein sequence ID" value="QDU88107.1"/>
    <property type="molecule type" value="Genomic_DNA"/>
</dbReference>
<name>A0A518D9D8_9BACT</name>
<evidence type="ECO:0000313" key="1">
    <source>
        <dbReference type="EMBL" id="QDU88107.1"/>
    </source>
</evidence>
<dbReference type="KEGG" id="pnd:Pla175_14780"/>
<reference evidence="1 2" key="1">
    <citation type="submission" date="2019-02" db="EMBL/GenBank/DDBJ databases">
        <title>Deep-cultivation of Planctomycetes and their phenomic and genomic characterization uncovers novel biology.</title>
        <authorList>
            <person name="Wiegand S."/>
            <person name="Jogler M."/>
            <person name="Boedeker C."/>
            <person name="Pinto D."/>
            <person name="Vollmers J."/>
            <person name="Rivas-Marin E."/>
            <person name="Kohn T."/>
            <person name="Peeters S.H."/>
            <person name="Heuer A."/>
            <person name="Rast P."/>
            <person name="Oberbeckmann S."/>
            <person name="Bunk B."/>
            <person name="Jeske O."/>
            <person name="Meyerdierks A."/>
            <person name="Storesund J.E."/>
            <person name="Kallscheuer N."/>
            <person name="Luecker S."/>
            <person name="Lage O.M."/>
            <person name="Pohl T."/>
            <person name="Merkel B.J."/>
            <person name="Hornburger P."/>
            <person name="Mueller R.-W."/>
            <person name="Bruemmer F."/>
            <person name="Labrenz M."/>
            <person name="Spormann A.M."/>
            <person name="Op den Camp H."/>
            <person name="Overmann J."/>
            <person name="Amann R."/>
            <person name="Jetten M.S.M."/>
            <person name="Mascher T."/>
            <person name="Medema M.H."/>
            <person name="Devos D.P."/>
            <person name="Kaster A.-K."/>
            <person name="Ovreas L."/>
            <person name="Rohde M."/>
            <person name="Galperin M.Y."/>
            <person name="Jogler C."/>
        </authorList>
    </citation>
    <scope>NUCLEOTIDE SEQUENCE [LARGE SCALE GENOMIC DNA]</scope>
    <source>
        <strain evidence="1 2">Pla175</strain>
    </source>
</reference>
<dbReference type="SUPFAM" id="SSF64288">
    <property type="entry name" value="Chorismate lyase-like"/>
    <property type="match status" value="1"/>
</dbReference>
<dbReference type="Gene3D" id="3.40.1410.10">
    <property type="entry name" value="Chorismate lyase-like"/>
    <property type="match status" value="1"/>
</dbReference>
<accession>A0A518D9D8</accession>
<gene>
    <name evidence="1" type="ORF">Pla175_14780</name>
</gene>
<dbReference type="InterPro" id="IPR028978">
    <property type="entry name" value="Chorismate_lyase_/UTRA_dom_sf"/>
</dbReference>
<evidence type="ECO:0008006" key="3">
    <source>
        <dbReference type="Google" id="ProtNLM"/>
    </source>
</evidence>
<dbReference type="OrthoDB" id="268218at2"/>
<evidence type="ECO:0000313" key="2">
    <source>
        <dbReference type="Proteomes" id="UP000317429"/>
    </source>
</evidence>
<sequence length="192" mass="20983">MPGPTELTRESSAAAQGFFEELASLFFSDIYRLGCFTPVAASELPPAYGALLAHDDHMTVTLEAHYDSLVDVQAVEERRGDDWYSRASVLTLQRSGTPVQFGLMRIDLDGLPAKARADIERQSAPLGRILIRNGLLREVEVLAFWRIDPGPILLERLGAASPIFGRSARILVDGRPAVALLEIVSPKISALE</sequence>